<name>A0A2K3LPV5_TRIPR</name>
<evidence type="ECO:0000313" key="2">
    <source>
        <dbReference type="Proteomes" id="UP000236291"/>
    </source>
</evidence>
<reference evidence="1 2" key="1">
    <citation type="journal article" date="2014" name="Am. J. Bot.">
        <title>Genome assembly and annotation for red clover (Trifolium pratense; Fabaceae).</title>
        <authorList>
            <person name="Istvanek J."/>
            <person name="Jaros M."/>
            <person name="Krenek A."/>
            <person name="Repkova J."/>
        </authorList>
    </citation>
    <scope>NUCLEOTIDE SEQUENCE [LARGE SCALE GENOMIC DNA]</scope>
    <source>
        <strain evidence="2">cv. Tatra</strain>
        <tissue evidence="1">Young leaves</tissue>
    </source>
</reference>
<protein>
    <submittedName>
        <fullName evidence="1">Uncharacterized protein</fullName>
    </submittedName>
</protein>
<gene>
    <name evidence="1" type="ORF">L195_g036570</name>
</gene>
<organism evidence="1 2">
    <name type="scientific">Trifolium pratense</name>
    <name type="common">Red clover</name>
    <dbReference type="NCBI Taxonomy" id="57577"/>
    <lineage>
        <taxon>Eukaryota</taxon>
        <taxon>Viridiplantae</taxon>
        <taxon>Streptophyta</taxon>
        <taxon>Embryophyta</taxon>
        <taxon>Tracheophyta</taxon>
        <taxon>Spermatophyta</taxon>
        <taxon>Magnoliopsida</taxon>
        <taxon>eudicotyledons</taxon>
        <taxon>Gunneridae</taxon>
        <taxon>Pentapetalae</taxon>
        <taxon>rosids</taxon>
        <taxon>fabids</taxon>
        <taxon>Fabales</taxon>
        <taxon>Fabaceae</taxon>
        <taxon>Papilionoideae</taxon>
        <taxon>50 kb inversion clade</taxon>
        <taxon>NPAAA clade</taxon>
        <taxon>Hologalegina</taxon>
        <taxon>IRL clade</taxon>
        <taxon>Trifolieae</taxon>
        <taxon>Trifolium</taxon>
    </lineage>
</organism>
<comment type="caution">
    <text evidence="1">The sequence shown here is derived from an EMBL/GenBank/DDBJ whole genome shotgun (WGS) entry which is preliminary data.</text>
</comment>
<dbReference type="Proteomes" id="UP000236291">
    <property type="component" value="Unassembled WGS sequence"/>
</dbReference>
<evidence type="ECO:0000313" key="1">
    <source>
        <dbReference type="EMBL" id="PNX80566.1"/>
    </source>
</evidence>
<dbReference type="EMBL" id="ASHM01038193">
    <property type="protein sequence ID" value="PNX80566.1"/>
    <property type="molecule type" value="Genomic_DNA"/>
</dbReference>
<sequence length="254" mass="29764">MVLQQIYAYHRSVGWSIAWFFNKYMLIIGPMGRGDEPKHVPLYRVPFWVQVHNLPTRYMSKTVGQNVGNYIYEFLEYDDKNSSNFWRRLYSVEDDDDIREWGPELRLEVRRRGQETSRERDTGINEAITEKKQNGPQLKTDGADIIESSNRHDLMDAFINKNPALIGRPIKTRVKQPTTDKNQITTDTSNHYSINMDEDIIVPKKKRMRNGNDKEETILEGVKANNEAINNMHVDIIVQRDYSFAELLRLEKLA</sequence>
<accession>A0A2K3LPV5</accession>
<dbReference type="AlphaFoldDB" id="A0A2K3LPV5"/>
<proteinExistence type="predicted"/>
<reference evidence="1 2" key="2">
    <citation type="journal article" date="2017" name="Front. Plant Sci.">
        <title>Gene Classification and Mining of Molecular Markers Useful in Red Clover (Trifolium pratense) Breeding.</title>
        <authorList>
            <person name="Istvanek J."/>
            <person name="Dluhosova J."/>
            <person name="Dluhos P."/>
            <person name="Patkova L."/>
            <person name="Nedelnik J."/>
            <person name="Repkova J."/>
        </authorList>
    </citation>
    <scope>NUCLEOTIDE SEQUENCE [LARGE SCALE GENOMIC DNA]</scope>
    <source>
        <strain evidence="2">cv. Tatra</strain>
        <tissue evidence="1">Young leaves</tissue>
    </source>
</reference>